<evidence type="ECO:0000313" key="2">
    <source>
        <dbReference type="Proteomes" id="UP000299102"/>
    </source>
</evidence>
<reference evidence="1 2" key="1">
    <citation type="journal article" date="2019" name="Commun. Biol.">
        <title>The bagworm genome reveals a unique fibroin gene that provides high tensile strength.</title>
        <authorList>
            <person name="Kono N."/>
            <person name="Nakamura H."/>
            <person name="Ohtoshi R."/>
            <person name="Tomita M."/>
            <person name="Numata K."/>
            <person name="Arakawa K."/>
        </authorList>
    </citation>
    <scope>NUCLEOTIDE SEQUENCE [LARGE SCALE GENOMIC DNA]</scope>
</reference>
<comment type="caution">
    <text evidence="1">The sequence shown here is derived from an EMBL/GenBank/DDBJ whole genome shotgun (WGS) entry which is preliminary data.</text>
</comment>
<dbReference type="EMBL" id="BGZK01002575">
    <property type="protein sequence ID" value="GBP95017.1"/>
    <property type="molecule type" value="Genomic_DNA"/>
</dbReference>
<dbReference type="AlphaFoldDB" id="A0A4C2A7Z1"/>
<evidence type="ECO:0000313" key="1">
    <source>
        <dbReference type="EMBL" id="GBP95017.1"/>
    </source>
</evidence>
<protein>
    <submittedName>
        <fullName evidence="1">Uncharacterized protein</fullName>
    </submittedName>
</protein>
<dbReference type="Proteomes" id="UP000299102">
    <property type="component" value="Unassembled WGS sequence"/>
</dbReference>
<accession>A0A4C2A7Z1</accession>
<sequence>MQRKYSARIVISPADIRHEKPSAGIVAAAHFLVPREIRSVCDDPGLRLKFAGPAPAPAVRELPKNININRVPFISRPQNLAVGLSGSLRITSPRPPPAAAARHRQRRAYCFMRPANKDNIVRSPPSLIRLMGGRDLEIRAAEWTRHTKMRKMKARS</sequence>
<proteinExistence type="predicted"/>
<gene>
    <name evidence="1" type="ORF">EVAR_101111_1</name>
</gene>
<keyword evidence="2" id="KW-1185">Reference proteome</keyword>
<name>A0A4C2A7Z1_EUMVA</name>
<organism evidence="1 2">
    <name type="scientific">Eumeta variegata</name>
    <name type="common">Bagworm moth</name>
    <name type="synonym">Eumeta japonica</name>
    <dbReference type="NCBI Taxonomy" id="151549"/>
    <lineage>
        <taxon>Eukaryota</taxon>
        <taxon>Metazoa</taxon>
        <taxon>Ecdysozoa</taxon>
        <taxon>Arthropoda</taxon>
        <taxon>Hexapoda</taxon>
        <taxon>Insecta</taxon>
        <taxon>Pterygota</taxon>
        <taxon>Neoptera</taxon>
        <taxon>Endopterygota</taxon>
        <taxon>Lepidoptera</taxon>
        <taxon>Glossata</taxon>
        <taxon>Ditrysia</taxon>
        <taxon>Tineoidea</taxon>
        <taxon>Psychidae</taxon>
        <taxon>Oiketicinae</taxon>
        <taxon>Eumeta</taxon>
    </lineage>
</organism>